<evidence type="ECO:0000313" key="2">
    <source>
        <dbReference type="Proteomes" id="UP000026915"/>
    </source>
</evidence>
<organism evidence="1 2">
    <name type="scientific">Theobroma cacao</name>
    <name type="common">Cacao</name>
    <name type="synonym">Cocoa</name>
    <dbReference type="NCBI Taxonomy" id="3641"/>
    <lineage>
        <taxon>Eukaryota</taxon>
        <taxon>Viridiplantae</taxon>
        <taxon>Streptophyta</taxon>
        <taxon>Embryophyta</taxon>
        <taxon>Tracheophyta</taxon>
        <taxon>Spermatophyta</taxon>
        <taxon>Magnoliopsida</taxon>
        <taxon>eudicotyledons</taxon>
        <taxon>Gunneridae</taxon>
        <taxon>Pentapetalae</taxon>
        <taxon>rosids</taxon>
        <taxon>malvids</taxon>
        <taxon>Malvales</taxon>
        <taxon>Malvaceae</taxon>
        <taxon>Byttnerioideae</taxon>
        <taxon>Theobroma</taxon>
    </lineage>
</organism>
<name>A0A061FY15_THECC</name>
<dbReference type="InParanoid" id="A0A061FY15"/>
<evidence type="ECO:0000313" key="1">
    <source>
        <dbReference type="EMBL" id="EOY19659.1"/>
    </source>
</evidence>
<dbReference type="HOGENOM" id="CLU_2030902_0_0_1"/>
<keyword evidence="2" id="KW-1185">Reference proteome</keyword>
<reference evidence="1 2" key="1">
    <citation type="journal article" date="2013" name="Genome Biol.">
        <title>The genome sequence of the most widely cultivated cacao type and its use to identify candidate genes regulating pod color.</title>
        <authorList>
            <person name="Motamayor J.C."/>
            <person name="Mockaitis K."/>
            <person name="Schmutz J."/>
            <person name="Haiminen N."/>
            <person name="Iii D.L."/>
            <person name="Cornejo O."/>
            <person name="Findley S.D."/>
            <person name="Zheng P."/>
            <person name="Utro F."/>
            <person name="Royaert S."/>
            <person name="Saski C."/>
            <person name="Jenkins J."/>
            <person name="Podicheti R."/>
            <person name="Zhao M."/>
            <person name="Scheffler B.E."/>
            <person name="Stack J.C."/>
            <person name="Feltus F.A."/>
            <person name="Mustiga G.M."/>
            <person name="Amores F."/>
            <person name="Phillips W."/>
            <person name="Marelli J.P."/>
            <person name="May G.D."/>
            <person name="Shapiro H."/>
            <person name="Ma J."/>
            <person name="Bustamante C.D."/>
            <person name="Schnell R.J."/>
            <person name="Main D."/>
            <person name="Gilbert D."/>
            <person name="Parida L."/>
            <person name="Kuhn D.N."/>
        </authorList>
    </citation>
    <scope>NUCLEOTIDE SEQUENCE [LARGE SCALE GENOMIC DNA]</scope>
    <source>
        <strain evidence="2">cv. Matina 1-6</strain>
    </source>
</reference>
<dbReference type="EMBL" id="CM001888">
    <property type="protein sequence ID" value="EOY19659.1"/>
    <property type="molecule type" value="Genomic_DNA"/>
</dbReference>
<accession>A0A061FY15</accession>
<dbReference type="AlphaFoldDB" id="A0A061FY15"/>
<gene>
    <name evidence="1" type="ORF">TCM_044824</name>
</gene>
<protein>
    <submittedName>
        <fullName evidence="1">Uncharacterized protein</fullName>
    </submittedName>
</protein>
<sequence>MLTNLIIGGKEIKADNVICLFIVDAVLDARNTNLNCASFFSNLQFGQSLSIDWVFMLTIGVGRLYSANVVELLLQSTQCIGRVSKDPSGGFSFSHAQKVDLVYFIATCIGRRKPPPDRRTPS</sequence>
<proteinExistence type="predicted"/>
<dbReference type="Proteomes" id="UP000026915">
    <property type="component" value="Chromosome 10"/>
</dbReference>
<dbReference type="Gramene" id="EOY19659">
    <property type="protein sequence ID" value="EOY19659"/>
    <property type="gene ID" value="TCM_044824"/>
</dbReference>